<evidence type="ECO:0000256" key="4">
    <source>
        <dbReference type="ARBA" id="ARBA00022989"/>
    </source>
</evidence>
<comment type="subcellular location">
    <subcellularLocation>
        <location evidence="1">Cell membrane</location>
        <topology evidence="1">Multi-pass membrane protein</topology>
    </subcellularLocation>
</comment>
<dbReference type="GO" id="GO:0005886">
    <property type="term" value="C:plasma membrane"/>
    <property type="evidence" value="ECO:0007669"/>
    <property type="project" value="UniProtKB-SubCell"/>
</dbReference>
<feature type="transmembrane region" description="Helical" evidence="6">
    <location>
        <begin position="41"/>
        <end position="61"/>
    </location>
</feature>
<protein>
    <submittedName>
        <fullName evidence="8">MFS family permease</fullName>
    </submittedName>
</protein>
<feature type="transmembrane region" description="Helical" evidence="6">
    <location>
        <begin position="7"/>
        <end position="29"/>
    </location>
</feature>
<dbReference type="InterPro" id="IPR001958">
    <property type="entry name" value="Tet-R_TetA/multi-R_MdtG-like"/>
</dbReference>
<evidence type="ECO:0000259" key="7">
    <source>
        <dbReference type="PROSITE" id="PS50850"/>
    </source>
</evidence>
<proteinExistence type="predicted"/>
<evidence type="ECO:0000256" key="3">
    <source>
        <dbReference type="ARBA" id="ARBA00022692"/>
    </source>
</evidence>
<feature type="transmembrane region" description="Helical" evidence="6">
    <location>
        <begin position="246"/>
        <end position="264"/>
    </location>
</feature>
<dbReference type="AlphaFoldDB" id="A0A1Q6DSX9"/>
<feature type="transmembrane region" description="Helical" evidence="6">
    <location>
        <begin position="364"/>
        <end position="382"/>
    </location>
</feature>
<dbReference type="CDD" id="cd17474">
    <property type="entry name" value="MFS_YfmO_like"/>
    <property type="match status" value="1"/>
</dbReference>
<evidence type="ECO:0000313" key="8">
    <source>
        <dbReference type="EMBL" id="OKY77469.1"/>
    </source>
</evidence>
<evidence type="ECO:0000256" key="6">
    <source>
        <dbReference type="SAM" id="Phobius"/>
    </source>
</evidence>
<keyword evidence="3 6" id="KW-0812">Transmembrane</keyword>
<dbReference type="Pfam" id="PF07690">
    <property type="entry name" value="MFS_1"/>
    <property type="match status" value="1"/>
</dbReference>
<keyword evidence="2" id="KW-1003">Cell membrane</keyword>
<dbReference type="PANTHER" id="PTHR43124">
    <property type="entry name" value="PURINE EFFLUX PUMP PBUE"/>
    <property type="match status" value="1"/>
</dbReference>
<dbReference type="InParanoid" id="A0A1Q6DSX9"/>
<dbReference type="Proteomes" id="UP000185744">
    <property type="component" value="Unassembled WGS sequence"/>
</dbReference>
<dbReference type="Gene3D" id="1.20.1250.20">
    <property type="entry name" value="MFS general substrate transporter like domains"/>
    <property type="match status" value="1"/>
</dbReference>
<reference evidence="8" key="1">
    <citation type="submission" date="2016-12" db="EMBL/GenBank/DDBJ databases">
        <title>Discovery of methanogenic haloarchaea.</title>
        <authorList>
            <person name="Sorokin D.Y."/>
            <person name="Makarova K.S."/>
            <person name="Abbas B."/>
            <person name="Ferrer M."/>
            <person name="Golyshin P.N."/>
        </authorList>
    </citation>
    <scope>NUCLEOTIDE SEQUENCE [LARGE SCALE GENOMIC DNA]</scope>
    <source>
        <strain evidence="8">HMET1</strain>
    </source>
</reference>
<dbReference type="STRING" id="1903181.BTN85_2120"/>
<dbReference type="EMBL" id="MSDW01000002">
    <property type="protein sequence ID" value="OKY77469.1"/>
    <property type="molecule type" value="Genomic_DNA"/>
</dbReference>
<keyword evidence="9" id="KW-1185">Reference proteome</keyword>
<evidence type="ECO:0000256" key="5">
    <source>
        <dbReference type="ARBA" id="ARBA00023136"/>
    </source>
</evidence>
<feature type="transmembrane region" description="Helical" evidence="6">
    <location>
        <begin position="162"/>
        <end position="179"/>
    </location>
</feature>
<dbReference type="SUPFAM" id="SSF103473">
    <property type="entry name" value="MFS general substrate transporter"/>
    <property type="match status" value="1"/>
</dbReference>
<sequence length="398" mass="42650">MGFWNKSLYLILLIAFFGMMGGALMGPVLPALMDPFGVTESRVGLVLGVYTFFTAVTMPFVGSLIDSFGRKKVAFICLVVNGFAGVGCSIASNFVVLLVFRAVQGVGIAGLMPVAMTLIDDLYQEEEKVRAMGRLSTTTAVGGVLAPLLGGSLAFLNWRYPFYFYGLSIPVAIASISYLPDRNKTNLDDEPEKGLNRASELKSCLMKVDLIAILASAFLIFFLLYTIVTFLPMKLVNQLGYTEMEAGIILAALALTGAIVALNIEKISPKSSFKPLISLGFLLTGSGVILLSISPTIKQIIPSLLIFGAGMGLIQPLLNDVVTDLAPDTAVGTTTSIYNTMKYVGQTAAPLFFGWILISTNLNTVFLVSGLIGITGAIIAAIQTQRKNKKPKNKELTR</sequence>
<dbReference type="GO" id="GO:0022857">
    <property type="term" value="F:transmembrane transporter activity"/>
    <property type="evidence" value="ECO:0007669"/>
    <property type="project" value="InterPro"/>
</dbReference>
<keyword evidence="5 6" id="KW-0472">Membrane</keyword>
<feature type="domain" description="Major facilitator superfamily (MFS) profile" evidence="7">
    <location>
        <begin position="7"/>
        <end position="388"/>
    </location>
</feature>
<dbReference type="FunCoup" id="A0A1Q6DSX9">
    <property type="interactions" value="3"/>
</dbReference>
<feature type="transmembrane region" description="Helical" evidence="6">
    <location>
        <begin position="300"/>
        <end position="319"/>
    </location>
</feature>
<feature type="transmembrane region" description="Helical" evidence="6">
    <location>
        <begin position="73"/>
        <end position="100"/>
    </location>
</feature>
<dbReference type="PRINTS" id="PR01035">
    <property type="entry name" value="TCRTETA"/>
</dbReference>
<dbReference type="InterPro" id="IPR036259">
    <property type="entry name" value="MFS_trans_sf"/>
</dbReference>
<keyword evidence="4 6" id="KW-1133">Transmembrane helix</keyword>
<gene>
    <name evidence="8" type="ORF">BTN85_2120</name>
</gene>
<dbReference type="InterPro" id="IPR050189">
    <property type="entry name" value="MFS_Efflux_Transporters"/>
</dbReference>
<feature type="transmembrane region" description="Helical" evidence="6">
    <location>
        <begin position="210"/>
        <end position="231"/>
    </location>
</feature>
<feature type="transmembrane region" description="Helical" evidence="6">
    <location>
        <begin position="276"/>
        <end position="294"/>
    </location>
</feature>
<evidence type="ECO:0000256" key="2">
    <source>
        <dbReference type="ARBA" id="ARBA00022475"/>
    </source>
</evidence>
<evidence type="ECO:0000313" key="9">
    <source>
        <dbReference type="Proteomes" id="UP000185744"/>
    </source>
</evidence>
<evidence type="ECO:0000256" key="1">
    <source>
        <dbReference type="ARBA" id="ARBA00004651"/>
    </source>
</evidence>
<dbReference type="PANTHER" id="PTHR43124:SF3">
    <property type="entry name" value="CHLORAMPHENICOL EFFLUX PUMP RV0191"/>
    <property type="match status" value="1"/>
</dbReference>
<comment type="caution">
    <text evidence="8">The sequence shown here is derived from an EMBL/GenBank/DDBJ whole genome shotgun (WGS) entry which is preliminary data.</text>
</comment>
<name>A0A1Q6DSX9_METT1</name>
<organism evidence="8 9">
    <name type="scientific">Methanohalarchaeum thermophilum</name>
    <dbReference type="NCBI Taxonomy" id="1903181"/>
    <lineage>
        <taxon>Archaea</taxon>
        <taxon>Methanobacteriati</taxon>
        <taxon>Methanobacteriota</taxon>
        <taxon>Methanonatronarchaeia</taxon>
        <taxon>Methanonatronarchaeales</taxon>
        <taxon>Methanonatronarchaeaceae</taxon>
        <taxon>Candidatus Methanohalarchaeum</taxon>
    </lineage>
</organism>
<dbReference type="InterPro" id="IPR011701">
    <property type="entry name" value="MFS"/>
</dbReference>
<dbReference type="PROSITE" id="PS50850">
    <property type="entry name" value="MFS"/>
    <property type="match status" value="1"/>
</dbReference>
<feature type="transmembrane region" description="Helical" evidence="6">
    <location>
        <begin position="135"/>
        <end position="156"/>
    </location>
</feature>
<accession>A0A1Q6DSX9</accession>
<dbReference type="InterPro" id="IPR020846">
    <property type="entry name" value="MFS_dom"/>
</dbReference>